<dbReference type="WBParaSite" id="SPAL_0000617000.1">
    <property type="protein sequence ID" value="SPAL_0000617000.1"/>
    <property type="gene ID" value="SPAL_0000617000"/>
</dbReference>
<dbReference type="AlphaFoldDB" id="A0A0N5BJP8"/>
<evidence type="ECO:0000313" key="2">
    <source>
        <dbReference type="Proteomes" id="UP000046392"/>
    </source>
</evidence>
<keyword evidence="2" id="KW-1185">Reference proteome</keyword>
<evidence type="ECO:0000256" key="1">
    <source>
        <dbReference type="SAM" id="MobiDB-lite"/>
    </source>
</evidence>
<sequence length="568" mass="65694">MSNNDSEFVDFLQNAIEKSDQTVNNNLLLIEIGKNTNNGFEATDGYSKLLRTKFKRISVTFLEEVQKYKRVYIRVKEIKIHTRYDFSLNEFHKDLEVIDYDVVKDKTFSLINKELKVVNTKIDIGPINEPYRPEAGEKKLEDVYNMGENVSCWVNVLVVLKISPDDNIQDNSENHSLNILVADYRNCTMNCAAFKINSNNNFCKDIEVGKFYKMKLSNAKLLNSTKSCTRHFVTIKKGIHLTQTTVSFEPSTNKFNYQAPYSFLEYMNVIPKLSNNNPINVVGIVARIDEITTVSSDSMKTPTSRRIIYLTDGEIIIPIYVYGELAHFNFETKQLIGVRYGNVKKHVVCGNVIICNRLSRMDNVDTCDYMDIFSKISTINFEELKYPDLTTLPTVGEVVHNKGKFLLHIRDTQKRKVQPYKFYTIGKITSFTNFVKPDKKKKNQQENQEKDTTDEPYTRININDSIVSIPDVTVFVNKMSNIAPGLAEDIEKLIANNINMNEYLEKLKNIPMVFKIRLDNHKYLANNGQILYLPNKLCEFVDFCPSEEYSDWIERIRKDIKDLVNLNL</sequence>
<proteinExistence type="predicted"/>
<dbReference type="Proteomes" id="UP000046392">
    <property type="component" value="Unplaced"/>
</dbReference>
<feature type="region of interest" description="Disordered" evidence="1">
    <location>
        <begin position="436"/>
        <end position="457"/>
    </location>
</feature>
<accession>A0A0N5BJP8</accession>
<dbReference type="Gene3D" id="2.40.50.140">
    <property type="entry name" value="Nucleic acid-binding proteins"/>
    <property type="match status" value="1"/>
</dbReference>
<name>A0A0N5BJP8_STREA</name>
<dbReference type="InterPro" id="IPR012340">
    <property type="entry name" value="NA-bd_OB-fold"/>
</dbReference>
<feature type="compositionally biased region" description="Basic and acidic residues" evidence="1">
    <location>
        <begin position="443"/>
        <end position="457"/>
    </location>
</feature>
<evidence type="ECO:0000313" key="3">
    <source>
        <dbReference type="WBParaSite" id="SPAL_0000617000.1"/>
    </source>
</evidence>
<protein>
    <submittedName>
        <fullName evidence="3">Telo_bind domain-containing protein</fullName>
    </submittedName>
</protein>
<organism evidence="2 3">
    <name type="scientific">Strongyloides papillosus</name>
    <name type="common">Intestinal threadworm</name>
    <dbReference type="NCBI Taxonomy" id="174720"/>
    <lineage>
        <taxon>Eukaryota</taxon>
        <taxon>Metazoa</taxon>
        <taxon>Ecdysozoa</taxon>
        <taxon>Nematoda</taxon>
        <taxon>Chromadorea</taxon>
        <taxon>Rhabditida</taxon>
        <taxon>Tylenchina</taxon>
        <taxon>Panagrolaimomorpha</taxon>
        <taxon>Strongyloidoidea</taxon>
        <taxon>Strongyloididae</taxon>
        <taxon>Strongyloides</taxon>
    </lineage>
</organism>
<reference evidence="3" key="1">
    <citation type="submission" date="2017-02" db="UniProtKB">
        <authorList>
            <consortium name="WormBaseParasite"/>
        </authorList>
    </citation>
    <scope>IDENTIFICATION</scope>
</reference>